<evidence type="ECO:0008006" key="6">
    <source>
        <dbReference type="Google" id="ProtNLM"/>
    </source>
</evidence>
<keyword evidence="5" id="KW-1185">Reference proteome</keyword>
<feature type="signal peptide" evidence="3">
    <location>
        <begin position="1"/>
        <end position="19"/>
    </location>
</feature>
<feature type="compositionally biased region" description="Low complexity" evidence="1">
    <location>
        <begin position="403"/>
        <end position="413"/>
    </location>
</feature>
<evidence type="ECO:0000256" key="3">
    <source>
        <dbReference type="SAM" id="SignalP"/>
    </source>
</evidence>
<accession>A0AA35TBV5</accession>
<keyword evidence="2" id="KW-0812">Transmembrane</keyword>
<comment type="caution">
    <text evidence="4">The sequence shown here is derived from an EMBL/GenBank/DDBJ whole genome shotgun (WGS) entry which is preliminary data.</text>
</comment>
<dbReference type="EMBL" id="CASHTH010003447">
    <property type="protein sequence ID" value="CAI8045104.1"/>
    <property type="molecule type" value="Genomic_DNA"/>
</dbReference>
<feature type="transmembrane region" description="Helical" evidence="2">
    <location>
        <begin position="437"/>
        <end position="463"/>
    </location>
</feature>
<protein>
    <recommendedName>
        <fullName evidence="6">Ig-like domain-containing protein</fullName>
    </recommendedName>
</protein>
<keyword evidence="2" id="KW-1133">Transmembrane helix</keyword>
<gene>
    <name evidence="4" type="ORF">GBAR_LOCUS24955</name>
</gene>
<keyword evidence="2" id="KW-0472">Membrane</keyword>
<organism evidence="4 5">
    <name type="scientific">Geodia barretti</name>
    <name type="common">Barrett's horny sponge</name>
    <dbReference type="NCBI Taxonomy" id="519541"/>
    <lineage>
        <taxon>Eukaryota</taxon>
        <taxon>Metazoa</taxon>
        <taxon>Porifera</taxon>
        <taxon>Demospongiae</taxon>
        <taxon>Heteroscleromorpha</taxon>
        <taxon>Tetractinellida</taxon>
        <taxon>Astrophorina</taxon>
        <taxon>Geodiidae</taxon>
        <taxon>Geodia</taxon>
    </lineage>
</organism>
<name>A0AA35TBV5_GEOBA</name>
<feature type="region of interest" description="Disordered" evidence="1">
    <location>
        <begin position="394"/>
        <end position="413"/>
    </location>
</feature>
<dbReference type="Proteomes" id="UP001174909">
    <property type="component" value="Unassembled WGS sequence"/>
</dbReference>
<reference evidence="4" key="1">
    <citation type="submission" date="2023-03" db="EMBL/GenBank/DDBJ databases">
        <authorList>
            <person name="Steffen K."/>
            <person name="Cardenas P."/>
        </authorList>
    </citation>
    <scope>NUCLEOTIDE SEQUENCE</scope>
</reference>
<proteinExistence type="predicted"/>
<evidence type="ECO:0000313" key="4">
    <source>
        <dbReference type="EMBL" id="CAI8045104.1"/>
    </source>
</evidence>
<sequence>MTLLKGLLFFGLFTTIILAARDCTDTSPDHVQLECVIAPRGGRCHKDSAGERQINVCSDRAACGAWAGIALIVSCEDSEDGTPLRLYHEGSTQGLPNVTWTFADASTAEGLYECKHSNGSLFANRSVVFDEGVYVIPGGSSSYEQSCRRVPDYGEDYNCNVPRRGSKWYFAGGPHTLYFNILGTRPVAIEVEVLWVNHYPVDLHLSYDTEASGSGTLHNVTLNSMNIVHIGGVNPVEAYLAITAVHNGNQSSTMCVPHHFFGGSKLFPNETLPRDITVVEGDFAEFACEAGTGYEASDNESATISLLVQLPQSPDFTECFNCRVSATELSSCTKMERCFNIQFSSSSFGETTPFTHTLTAHWSKVKEEFDGYRVSCALAVNGVTQWKKSATLTVEPAPPPATTPRITPINPRGTPFVNQLPNIRSGEGESGGLSVGAVAGISAGAVLIVAGLAVALILALLLGRRSRQGKPRRLPITNDDDSEKAEKLYINSSTIN</sequence>
<evidence type="ECO:0000256" key="1">
    <source>
        <dbReference type="SAM" id="MobiDB-lite"/>
    </source>
</evidence>
<keyword evidence="3" id="KW-0732">Signal</keyword>
<dbReference type="AlphaFoldDB" id="A0AA35TBV5"/>
<evidence type="ECO:0000256" key="2">
    <source>
        <dbReference type="SAM" id="Phobius"/>
    </source>
</evidence>
<feature type="chain" id="PRO_5041436507" description="Ig-like domain-containing protein" evidence="3">
    <location>
        <begin position="20"/>
        <end position="496"/>
    </location>
</feature>
<evidence type="ECO:0000313" key="5">
    <source>
        <dbReference type="Proteomes" id="UP001174909"/>
    </source>
</evidence>